<dbReference type="InterPro" id="IPR050105">
    <property type="entry name" value="MoCo_biosynth_MoaA/MoaC"/>
</dbReference>
<gene>
    <name evidence="2" type="ORF">S03H2_36729</name>
</gene>
<evidence type="ECO:0000313" key="2">
    <source>
        <dbReference type="EMBL" id="GAH58220.1"/>
    </source>
</evidence>
<sequence length="51" mass="5516">MPEEGIGKISHESVLSYEEIVDIVKVAVAQGINKVRLTGGEPLVRKGIENL</sequence>
<dbReference type="SUPFAM" id="SSF102114">
    <property type="entry name" value="Radical SAM enzymes"/>
    <property type="match status" value="1"/>
</dbReference>
<organism evidence="2">
    <name type="scientific">marine sediment metagenome</name>
    <dbReference type="NCBI Taxonomy" id="412755"/>
    <lineage>
        <taxon>unclassified sequences</taxon>
        <taxon>metagenomes</taxon>
        <taxon>ecological metagenomes</taxon>
    </lineage>
</organism>
<feature type="non-terminal residue" evidence="2">
    <location>
        <position position="51"/>
    </location>
</feature>
<reference evidence="2" key="1">
    <citation type="journal article" date="2014" name="Front. Microbiol.">
        <title>High frequency of phylogenetically diverse reductive dehalogenase-homologous genes in deep subseafloor sedimentary metagenomes.</title>
        <authorList>
            <person name="Kawai M."/>
            <person name="Futagami T."/>
            <person name="Toyoda A."/>
            <person name="Takaki Y."/>
            <person name="Nishi S."/>
            <person name="Hori S."/>
            <person name="Arai W."/>
            <person name="Tsubouchi T."/>
            <person name="Morono Y."/>
            <person name="Uchiyama I."/>
            <person name="Ito T."/>
            <person name="Fujiyama A."/>
            <person name="Inagaki F."/>
            <person name="Takami H."/>
        </authorList>
    </citation>
    <scope>NUCLEOTIDE SEQUENCE</scope>
    <source>
        <strain evidence="2">Expedition CK06-06</strain>
    </source>
</reference>
<proteinExistence type="predicted"/>
<dbReference type="Gene3D" id="3.20.20.70">
    <property type="entry name" value="Aldolase class I"/>
    <property type="match status" value="1"/>
</dbReference>
<dbReference type="PANTHER" id="PTHR22960:SF0">
    <property type="entry name" value="MOLYBDENUM COFACTOR BIOSYNTHESIS PROTEIN 1"/>
    <property type="match status" value="1"/>
</dbReference>
<dbReference type="PANTHER" id="PTHR22960">
    <property type="entry name" value="MOLYBDOPTERIN COFACTOR SYNTHESIS PROTEIN A"/>
    <property type="match status" value="1"/>
</dbReference>
<dbReference type="EMBL" id="BARU01022560">
    <property type="protein sequence ID" value="GAH58220.1"/>
    <property type="molecule type" value="Genomic_DNA"/>
</dbReference>
<keyword evidence="1" id="KW-0501">Molybdenum cofactor biosynthesis</keyword>
<protein>
    <recommendedName>
        <fullName evidence="3">Radical SAM core domain-containing protein</fullName>
    </recommendedName>
</protein>
<evidence type="ECO:0008006" key="3">
    <source>
        <dbReference type="Google" id="ProtNLM"/>
    </source>
</evidence>
<dbReference type="AlphaFoldDB" id="X1HMD5"/>
<comment type="caution">
    <text evidence="2">The sequence shown here is derived from an EMBL/GenBank/DDBJ whole genome shotgun (WGS) entry which is preliminary data.</text>
</comment>
<accession>X1HMD5</accession>
<dbReference type="GO" id="GO:0006777">
    <property type="term" value="P:Mo-molybdopterin cofactor biosynthetic process"/>
    <property type="evidence" value="ECO:0007669"/>
    <property type="project" value="UniProtKB-KW"/>
</dbReference>
<dbReference type="GO" id="GO:0061798">
    <property type="term" value="F:GTP 3',8'-cyclase activity"/>
    <property type="evidence" value="ECO:0007669"/>
    <property type="project" value="TreeGrafter"/>
</dbReference>
<dbReference type="GO" id="GO:0061799">
    <property type="term" value="F:cyclic pyranopterin monophosphate synthase activity"/>
    <property type="evidence" value="ECO:0007669"/>
    <property type="project" value="TreeGrafter"/>
</dbReference>
<evidence type="ECO:0000256" key="1">
    <source>
        <dbReference type="ARBA" id="ARBA00023150"/>
    </source>
</evidence>
<dbReference type="InterPro" id="IPR058240">
    <property type="entry name" value="rSAM_sf"/>
</dbReference>
<dbReference type="InterPro" id="IPR013785">
    <property type="entry name" value="Aldolase_TIM"/>
</dbReference>
<name>X1HMD5_9ZZZZ</name>